<accession>A0ABV1QJF8</accession>
<evidence type="ECO:0000313" key="1">
    <source>
        <dbReference type="EMBL" id="MER2249520.1"/>
    </source>
</evidence>
<protein>
    <submittedName>
        <fullName evidence="1">Uncharacterized protein</fullName>
    </submittedName>
</protein>
<dbReference type="RefSeq" id="WP_350393025.1">
    <property type="nucleotide sequence ID" value="NZ_JBELQE010000040.1"/>
</dbReference>
<name>A0ABV1QJF8_9HYPH</name>
<reference evidence="1 2" key="1">
    <citation type="submission" date="2024-06" db="EMBL/GenBank/DDBJ databases">
        <authorList>
            <person name="Campbell A.G."/>
        </authorList>
    </citation>
    <scope>NUCLEOTIDE SEQUENCE [LARGE SCALE GENOMIC DNA]</scope>
    <source>
        <strain evidence="1 2">EM12</strain>
    </source>
</reference>
<dbReference type="Proteomes" id="UP001480955">
    <property type="component" value="Unassembled WGS sequence"/>
</dbReference>
<dbReference type="EMBL" id="JBELQE010000040">
    <property type="protein sequence ID" value="MER2249520.1"/>
    <property type="molecule type" value="Genomic_DNA"/>
</dbReference>
<sequence>MAEPRITGITLSEGERDRALGVLARFSFDYVPMRVRGCALVLSAEGVPLASLPQCKSDAAAVRFSDHEVRLQVSRAALAALRALGGRLPTE</sequence>
<evidence type="ECO:0000313" key="2">
    <source>
        <dbReference type="Proteomes" id="UP001480955"/>
    </source>
</evidence>
<gene>
    <name evidence="1" type="ORF">ABS772_06275</name>
</gene>
<proteinExistence type="predicted"/>
<organism evidence="1 2">
    <name type="scientific">Methylorubrum podarium</name>
    <dbReference type="NCBI Taxonomy" id="200476"/>
    <lineage>
        <taxon>Bacteria</taxon>
        <taxon>Pseudomonadati</taxon>
        <taxon>Pseudomonadota</taxon>
        <taxon>Alphaproteobacteria</taxon>
        <taxon>Hyphomicrobiales</taxon>
        <taxon>Methylobacteriaceae</taxon>
        <taxon>Methylorubrum</taxon>
    </lineage>
</organism>
<comment type="caution">
    <text evidence="1">The sequence shown here is derived from an EMBL/GenBank/DDBJ whole genome shotgun (WGS) entry which is preliminary data.</text>
</comment>
<keyword evidence="2" id="KW-1185">Reference proteome</keyword>